<dbReference type="Pfam" id="PF00891">
    <property type="entry name" value="Methyltransf_2"/>
    <property type="match status" value="1"/>
</dbReference>
<proteinExistence type="predicted"/>
<dbReference type="GO" id="GO:0008171">
    <property type="term" value="F:O-methyltransferase activity"/>
    <property type="evidence" value="ECO:0000318"/>
    <property type="project" value="GO_Central"/>
</dbReference>
<dbReference type="GO" id="GO:0046983">
    <property type="term" value="F:protein dimerization activity"/>
    <property type="evidence" value="ECO:0007669"/>
    <property type="project" value="InterPro"/>
</dbReference>
<dbReference type="InterPro" id="IPR012967">
    <property type="entry name" value="COMT_dimerisation"/>
</dbReference>
<sequence length="360" mass="39427">MGSQESGEDEAMKLMGQAAIWNCLFGYIEGMALKCIVQLYIPDIINSHGCPLSLSAIVKTINHPSFNTNRLSRIMALLVRRDIFSAKPAVATEAEDNNTTLLYGLTNSSKWLIRDSKMSLAPMLLLQNHETFVSTFHQLADIVKEGGTGFAKCHGMEVWDFALANPEFNNLFNEAMAAASMIIVEAVKKGYKAGFNGIGSLVDVAGGTGAMIAEIVKEHPHIKGTNFDLPHVVATAPKYVGVNHVAGDMFTSIPSADALLLKWILHDWKDEDCIKILKNCRKAVPKKTGKLIVIDAVLCPKGNGLFDEMGFVLDLALMTQIDGKERDESEWEILLKEGGFGRYKIIKIPALASIIEAYPD</sequence>
<dbReference type="SUPFAM" id="SSF53335">
    <property type="entry name" value="S-adenosyl-L-methionine-dependent methyltransferases"/>
    <property type="match status" value="1"/>
</dbReference>
<reference evidence="8" key="1">
    <citation type="journal article" date="2010" name="Nat. Biotechnol.">
        <title>Draft genome sequence of the oilseed species Ricinus communis.</title>
        <authorList>
            <person name="Chan A.P."/>
            <person name="Crabtree J."/>
            <person name="Zhao Q."/>
            <person name="Lorenzi H."/>
            <person name="Orvis J."/>
            <person name="Puiu D."/>
            <person name="Melake-Berhan A."/>
            <person name="Jones K.M."/>
            <person name="Redman J."/>
            <person name="Chen G."/>
            <person name="Cahoon E.B."/>
            <person name="Gedil M."/>
            <person name="Stanke M."/>
            <person name="Haas B.J."/>
            <person name="Wortman J.R."/>
            <person name="Fraser-Liggett C.M."/>
            <person name="Ravel J."/>
            <person name="Rabinowicz P.D."/>
        </authorList>
    </citation>
    <scope>NUCLEOTIDE SEQUENCE [LARGE SCALE GENOMIC DNA]</scope>
    <source>
        <strain evidence="8">cv. Hale</strain>
    </source>
</reference>
<dbReference type="AlphaFoldDB" id="B9RGB0"/>
<keyword evidence="3" id="KW-0949">S-adenosyl-L-methionine</keyword>
<dbReference type="EC" id="2.1.1.146" evidence="7"/>
<dbReference type="PIRSF" id="PIRSF005739">
    <property type="entry name" value="O-mtase"/>
    <property type="match status" value="1"/>
</dbReference>
<protein>
    <submittedName>
        <fullName evidence="7">O-methyltransferase, putative</fullName>
        <ecNumber evidence="7">2.1.1.146</ecNumber>
    </submittedName>
</protein>
<evidence type="ECO:0000256" key="3">
    <source>
        <dbReference type="ARBA" id="ARBA00022691"/>
    </source>
</evidence>
<organism evidence="7 8">
    <name type="scientific">Ricinus communis</name>
    <name type="common">Castor bean</name>
    <dbReference type="NCBI Taxonomy" id="3988"/>
    <lineage>
        <taxon>Eukaryota</taxon>
        <taxon>Viridiplantae</taxon>
        <taxon>Streptophyta</taxon>
        <taxon>Embryophyta</taxon>
        <taxon>Tracheophyta</taxon>
        <taxon>Spermatophyta</taxon>
        <taxon>Magnoliopsida</taxon>
        <taxon>eudicotyledons</taxon>
        <taxon>Gunneridae</taxon>
        <taxon>Pentapetalae</taxon>
        <taxon>rosids</taxon>
        <taxon>fabids</taxon>
        <taxon>Malpighiales</taxon>
        <taxon>Euphorbiaceae</taxon>
        <taxon>Acalyphoideae</taxon>
        <taxon>Acalypheae</taxon>
        <taxon>Ricinus</taxon>
    </lineage>
</organism>
<feature type="active site" description="Proton acceptor" evidence="4">
    <location>
        <position position="266"/>
    </location>
</feature>
<dbReference type="InterPro" id="IPR036390">
    <property type="entry name" value="WH_DNA-bd_sf"/>
</dbReference>
<dbReference type="Gene3D" id="3.40.50.150">
    <property type="entry name" value="Vaccinia Virus protein VP39"/>
    <property type="match status" value="1"/>
</dbReference>
<keyword evidence="8" id="KW-1185">Reference proteome</keyword>
<name>B9RGB0_RICCO</name>
<dbReference type="Gene3D" id="1.10.10.10">
    <property type="entry name" value="Winged helix-like DNA-binding domain superfamily/Winged helix DNA-binding domain"/>
    <property type="match status" value="1"/>
</dbReference>
<dbReference type="GO" id="GO:0008757">
    <property type="term" value="F:S-adenosylmethionine-dependent methyltransferase activity"/>
    <property type="evidence" value="ECO:0000318"/>
    <property type="project" value="GO_Central"/>
</dbReference>
<dbReference type="OrthoDB" id="1606438at2759"/>
<dbReference type="KEGG" id="rcu:8270885"/>
<dbReference type="InterPro" id="IPR029063">
    <property type="entry name" value="SAM-dependent_MTases_sf"/>
</dbReference>
<evidence type="ECO:0000259" key="6">
    <source>
        <dbReference type="Pfam" id="PF08100"/>
    </source>
</evidence>
<dbReference type="PROSITE" id="PS51683">
    <property type="entry name" value="SAM_OMT_II"/>
    <property type="match status" value="1"/>
</dbReference>
<feature type="domain" description="O-methyltransferase dimerisation" evidence="6">
    <location>
        <begin position="21"/>
        <end position="114"/>
    </location>
</feature>
<dbReference type="InParanoid" id="B9RGB0"/>
<dbReference type="GO" id="GO:0032259">
    <property type="term" value="P:methylation"/>
    <property type="evidence" value="ECO:0000318"/>
    <property type="project" value="GO_Central"/>
</dbReference>
<evidence type="ECO:0000259" key="5">
    <source>
        <dbReference type="Pfam" id="PF00891"/>
    </source>
</evidence>
<dbReference type="GO" id="GO:0050630">
    <property type="term" value="F:(iso)eugenol O-methyltransferase activity"/>
    <property type="evidence" value="ECO:0007669"/>
    <property type="project" value="UniProtKB-EC"/>
</dbReference>
<accession>B9RGB0</accession>
<dbReference type="EMBL" id="EQ973778">
    <property type="protein sequence ID" value="EEF49565.1"/>
    <property type="molecule type" value="Genomic_DNA"/>
</dbReference>
<dbReference type="Pfam" id="PF08100">
    <property type="entry name" value="Dimerisation"/>
    <property type="match status" value="1"/>
</dbReference>
<evidence type="ECO:0000313" key="8">
    <source>
        <dbReference type="Proteomes" id="UP000008311"/>
    </source>
</evidence>
<keyword evidence="2 7" id="KW-0808">Transferase</keyword>
<evidence type="ECO:0000256" key="1">
    <source>
        <dbReference type="ARBA" id="ARBA00022603"/>
    </source>
</evidence>
<evidence type="ECO:0000256" key="2">
    <source>
        <dbReference type="ARBA" id="ARBA00022679"/>
    </source>
</evidence>
<gene>
    <name evidence="7" type="ORF">RCOM_1452630</name>
</gene>
<evidence type="ECO:0000313" key="7">
    <source>
        <dbReference type="EMBL" id="EEF49565.1"/>
    </source>
</evidence>
<dbReference type="InterPro" id="IPR016461">
    <property type="entry name" value="COMT-like"/>
</dbReference>
<dbReference type="InterPro" id="IPR036388">
    <property type="entry name" value="WH-like_DNA-bd_sf"/>
</dbReference>
<dbReference type="Proteomes" id="UP000008311">
    <property type="component" value="Unassembled WGS sequence"/>
</dbReference>
<feature type="domain" description="O-methyltransferase C-terminal" evidence="5">
    <location>
        <begin position="136"/>
        <end position="340"/>
    </location>
</feature>
<keyword evidence="1 7" id="KW-0489">Methyltransferase</keyword>
<dbReference type="InterPro" id="IPR001077">
    <property type="entry name" value="COMT_C"/>
</dbReference>
<dbReference type="PANTHER" id="PTHR11746">
    <property type="entry name" value="O-METHYLTRANSFERASE"/>
    <property type="match status" value="1"/>
</dbReference>
<dbReference type="eggNOG" id="KOG3178">
    <property type="taxonomic scope" value="Eukaryota"/>
</dbReference>
<evidence type="ECO:0000256" key="4">
    <source>
        <dbReference type="PIRSR" id="PIRSR005739-1"/>
    </source>
</evidence>
<dbReference type="SUPFAM" id="SSF46785">
    <property type="entry name" value="Winged helix' DNA-binding domain"/>
    <property type="match status" value="1"/>
</dbReference>